<feature type="transmembrane region" description="Helical" evidence="8">
    <location>
        <begin position="258"/>
        <end position="279"/>
    </location>
</feature>
<dbReference type="GO" id="GO:0005886">
    <property type="term" value="C:plasma membrane"/>
    <property type="evidence" value="ECO:0007669"/>
    <property type="project" value="UniProtKB-SubCell"/>
</dbReference>
<dbReference type="PROSITE" id="PS50262">
    <property type="entry name" value="G_PROTEIN_RECEP_F1_2"/>
    <property type="match status" value="1"/>
</dbReference>
<keyword evidence="5 8" id="KW-0472">Membrane</keyword>
<dbReference type="InterPro" id="IPR017452">
    <property type="entry name" value="GPCR_Rhodpsn_7TM"/>
</dbReference>
<feature type="transmembrane region" description="Helical" evidence="8">
    <location>
        <begin position="209"/>
        <end position="229"/>
    </location>
</feature>
<gene>
    <name evidence="9" type="ORF">OFUS_LOCUS7974</name>
</gene>
<evidence type="ECO:0000313" key="9">
    <source>
        <dbReference type="EMBL" id="CAH1781391.1"/>
    </source>
</evidence>
<proteinExistence type="predicted"/>
<evidence type="ECO:0000256" key="7">
    <source>
        <dbReference type="SAM" id="MobiDB-lite"/>
    </source>
</evidence>
<feature type="transmembrane region" description="Helical" evidence="8">
    <location>
        <begin position="166"/>
        <end position="189"/>
    </location>
</feature>
<dbReference type="InterPro" id="IPR000276">
    <property type="entry name" value="GPCR_Rhodpsn"/>
</dbReference>
<evidence type="ECO:0000256" key="1">
    <source>
        <dbReference type="ARBA" id="ARBA00004651"/>
    </source>
</evidence>
<evidence type="ECO:0000256" key="8">
    <source>
        <dbReference type="SAM" id="Phobius"/>
    </source>
</evidence>
<organism evidence="9 10">
    <name type="scientific">Owenia fusiformis</name>
    <name type="common">Polychaete worm</name>
    <dbReference type="NCBI Taxonomy" id="6347"/>
    <lineage>
        <taxon>Eukaryota</taxon>
        <taxon>Metazoa</taxon>
        <taxon>Spiralia</taxon>
        <taxon>Lophotrochozoa</taxon>
        <taxon>Annelida</taxon>
        <taxon>Polychaeta</taxon>
        <taxon>Sedentaria</taxon>
        <taxon>Canalipalpata</taxon>
        <taxon>Sabellida</taxon>
        <taxon>Oweniida</taxon>
        <taxon>Oweniidae</taxon>
        <taxon>Owenia</taxon>
    </lineage>
</organism>
<dbReference type="Gene3D" id="1.20.1070.10">
    <property type="entry name" value="Rhodopsin 7-helix transmembrane proteins"/>
    <property type="match status" value="1"/>
</dbReference>
<keyword evidence="2" id="KW-1003">Cell membrane</keyword>
<dbReference type="PRINTS" id="PR00237">
    <property type="entry name" value="GPCRRHODOPSN"/>
</dbReference>
<keyword evidence="6" id="KW-0675">Receptor</keyword>
<evidence type="ECO:0000256" key="3">
    <source>
        <dbReference type="ARBA" id="ARBA00022692"/>
    </source>
</evidence>
<dbReference type="PANTHER" id="PTHR24241">
    <property type="entry name" value="NEUROPEPTIDE RECEPTOR-RELATED G-PROTEIN COUPLED RECEPTOR"/>
    <property type="match status" value="1"/>
</dbReference>
<feature type="transmembrane region" description="Helical" evidence="8">
    <location>
        <begin position="81"/>
        <end position="103"/>
    </location>
</feature>
<feature type="compositionally biased region" description="Basic and acidic residues" evidence="7">
    <location>
        <begin position="380"/>
        <end position="391"/>
    </location>
</feature>
<dbReference type="OrthoDB" id="6283631at2759"/>
<evidence type="ECO:0000256" key="6">
    <source>
        <dbReference type="ARBA" id="ARBA00023170"/>
    </source>
</evidence>
<dbReference type="AlphaFoldDB" id="A0A8J1Y211"/>
<protein>
    <submittedName>
        <fullName evidence="9">Uncharacterized protein</fullName>
    </submittedName>
</protein>
<accession>A0A8J1Y211</accession>
<evidence type="ECO:0000256" key="2">
    <source>
        <dbReference type="ARBA" id="ARBA00022475"/>
    </source>
</evidence>
<keyword evidence="4 8" id="KW-1133">Transmembrane helix</keyword>
<feature type="transmembrane region" description="Helical" evidence="8">
    <location>
        <begin position="47"/>
        <end position="69"/>
    </location>
</feature>
<feature type="region of interest" description="Disordered" evidence="7">
    <location>
        <begin position="370"/>
        <end position="391"/>
    </location>
</feature>
<keyword evidence="3 8" id="KW-0812">Transmembrane</keyword>
<evidence type="ECO:0000256" key="5">
    <source>
        <dbReference type="ARBA" id="ARBA00023136"/>
    </source>
</evidence>
<reference evidence="9" key="1">
    <citation type="submission" date="2022-03" db="EMBL/GenBank/DDBJ databases">
        <authorList>
            <person name="Martin C."/>
        </authorList>
    </citation>
    <scope>NUCLEOTIDE SEQUENCE</scope>
</reference>
<comment type="caution">
    <text evidence="9">The sequence shown here is derived from an EMBL/GenBank/DDBJ whole genome shotgun (WGS) entry which is preliminary data.</text>
</comment>
<keyword evidence="10" id="KW-1185">Reference proteome</keyword>
<dbReference type="SUPFAM" id="SSF81321">
    <property type="entry name" value="Family A G protein-coupled receptor-like"/>
    <property type="match status" value="1"/>
</dbReference>
<name>A0A8J1Y211_OWEFU</name>
<dbReference type="Proteomes" id="UP000749559">
    <property type="component" value="Unassembled WGS sequence"/>
</dbReference>
<feature type="transmembrane region" description="Helical" evidence="8">
    <location>
        <begin position="123"/>
        <end position="145"/>
    </location>
</feature>
<evidence type="ECO:0000313" key="10">
    <source>
        <dbReference type="Proteomes" id="UP000749559"/>
    </source>
</evidence>
<dbReference type="Pfam" id="PF00001">
    <property type="entry name" value="7tm_1"/>
    <property type="match status" value="1"/>
</dbReference>
<dbReference type="CDD" id="cd00637">
    <property type="entry name" value="7tm_classA_rhodopsin-like"/>
    <property type="match status" value="1"/>
</dbReference>
<evidence type="ECO:0000256" key="4">
    <source>
        <dbReference type="ARBA" id="ARBA00022989"/>
    </source>
</evidence>
<dbReference type="EMBL" id="CAIIXF020000004">
    <property type="protein sequence ID" value="CAH1781391.1"/>
    <property type="molecule type" value="Genomic_DNA"/>
</dbReference>
<comment type="subcellular location">
    <subcellularLocation>
        <location evidence="1">Cell membrane</location>
        <topology evidence="1">Multi-pass membrane protein</topology>
    </subcellularLocation>
</comment>
<sequence length="391" mass="44672">MAYREDISNITIGDAGSGASLITDRDSWNFTLISNTHSDSMEVSRTIRWICTATPLSIIGLVVNTFAILSIKFISGQLNSVHILMIHLAVSDILGAIICSLVAVLEVAQHINKDFYSICFHNIITLMHIFIYTLCTLTLLAVTLFRFITIRFPMAACKCLEVSKGLMAIAAIWLFSLAICMPGVVSLWNSERDCFLKGWTLLTMKYLHQIWRVLIICIILVIVGLYVWVYREARRCRIRINNLQVGKKIEESYKALKTTMILTCTLVIAIIPTFIYFLVTHYKEVPNSFPRDIIENLPLLNFISDPIIYGFRTKDVRNGFKKLIRHCCRCRQTFRTRGSTFSMTNMTVYSKAPTWLSKSSTCDLPVDLDGQRPRQSQYPNEEKLRLSNDHD</sequence>
<dbReference type="GO" id="GO:0004930">
    <property type="term" value="F:G protein-coupled receptor activity"/>
    <property type="evidence" value="ECO:0007669"/>
    <property type="project" value="InterPro"/>
</dbReference>